<dbReference type="InterPro" id="IPR012312">
    <property type="entry name" value="Hemerythrin-like"/>
</dbReference>
<name>A0ABQ3Y4A1_9ACTN</name>
<evidence type="ECO:0000313" key="3">
    <source>
        <dbReference type="Proteomes" id="UP000609879"/>
    </source>
</evidence>
<dbReference type="Gene3D" id="1.20.120.520">
    <property type="entry name" value="nmb1532 protein domain like"/>
    <property type="match status" value="1"/>
</dbReference>
<keyword evidence="3" id="KW-1185">Reference proteome</keyword>
<dbReference type="CDD" id="cd12108">
    <property type="entry name" value="Hr-like"/>
    <property type="match status" value="1"/>
</dbReference>
<protein>
    <recommendedName>
        <fullName evidence="1">Hemerythrin-like domain-containing protein</fullName>
    </recommendedName>
</protein>
<feature type="domain" description="Hemerythrin-like" evidence="1">
    <location>
        <begin position="78"/>
        <end position="210"/>
    </location>
</feature>
<gene>
    <name evidence="2" type="ORF">Ade02nite_33410</name>
</gene>
<sequence length="280" mass="31364">MASTTKAHQRPEPRCSGGAGVGPANRVFVSVVMVAFRSEGFTSPSASAGGHPELRVVKWRASDMIETAPVRTEPHTQELVVIHRVFRREAALLSRFVTGCRPGDTARAAQVAGAVRGYTGGLLCHHRVEDELVWPLLRERARLYDELVQRMEDQHGRLEKSLLTIGDLLPRWELAAAGHVRDELAEHLTEHRALLVEHLDDEEELILPLVAEHLSAAEWDGVGRRALGTTTLGAILEEAGPDERRHFLAKVPPADRLGWWLIGRRQYQRQVSRLREPQPW</sequence>
<dbReference type="Pfam" id="PF01814">
    <property type="entry name" value="Hemerythrin"/>
    <property type="match status" value="1"/>
</dbReference>
<reference evidence="2 3" key="1">
    <citation type="submission" date="2021-01" db="EMBL/GenBank/DDBJ databases">
        <title>Whole genome shotgun sequence of Actinoplanes deccanensis NBRC 13994.</title>
        <authorList>
            <person name="Komaki H."/>
            <person name="Tamura T."/>
        </authorList>
    </citation>
    <scope>NUCLEOTIDE SEQUENCE [LARGE SCALE GENOMIC DNA]</scope>
    <source>
        <strain evidence="2 3">NBRC 13994</strain>
    </source>
</reference>
<dbReference type="EMBL" id="BOMI01000064">
    <property type="protein sequence ID" value="GID74700.1"/>
    <property type="molecule type" value="Genomic_DNA"/>
</dbReference>
<evidence type="ECO:0000259" key="1">
    <source>
        <dbReference type="Pfam" id="PF01814"/>
    </source>
</evidence>
<dbReference type="Proteomes" id="UP000609879">
    <property type="component" value="Unassembled WGS sequence"/>
</dbReference>
<evidence type="ECO:0000313" key="2">
    <source>
        <dbReference type="EMBL" id="GID74700.1"/>
    </source>
</evidence>
<proteinExistence type="predicted"/>
<comment type="caution">
    <text evidence="2">The sequence shown here is derived from an EMBL/GenBank/DDBJ whole genome shotgun (WGS) entry which is preliminary data.</text>
</comment>
<accession>A0ABQ3Y4A1</accession>
<organism evidence="2 3">
    <name type="scientific">Paractinoplanes deccanensis</name>
    <dbReference type="NCBI Taxonomy" id="113561"/>
    <lineage>
        <taxon>Bacteria</taxon>
        <taxon>Bacillati</taxon>
        <taxon>Actinomycetota</taxon>
        <taxon>Actinomycetes</taxon>
        <taxon>Micromonosporales</taxon>
        <taxon>Micromonosporaceae</taxon>
        <taxon>Paractinoplanes</taxon>
    </lineage>
</organism>